<dbReference type="PROSITE" id="PS00141">
    <property type="entry name" value="ASP_PROTEASE"/>
    <property type="match status" value="1"/>
</dbReference>
<proteinExistence type="inferred from homology"/>
<gene>
    <name evidence="12" type="ORF">CR513_04858</name>
</gene>
<evidence type="ECO:0000256" key="2">
    <source>
        <dbReference type="ARBA" id="ARBA00022670"/>
    </source>
</evidence>
<dbReference type="OrthoDB" id="2747330at2759"/>
<dbReference type="Pfam" id="PF14543">
    <property type="entry name" value="TAXi_N"/>
    <property type="match status" value="1"/>
</dbReference>
<protein>
    <submittedName>
        <fullName evidence="12">Aspartyl protease family protein</fullName>
    </submittedName>
</protein>
<dbReference type="AlphaFoldDB" id="A0A371I6N3"/>
<evidence type="ECO:0000256" key="5">
    <source>
        <dbReference type="ARBA" id="ARBA00022801"/>
    </source>
</evidence>
<dbReference type="FunFam" id="2.40.70.10:FF:000013">
    <property type="entry name" value="Aspartyl protease AED1"/>
    <property type="match status" value="1"/>
</dbReference>
<accession>A0A371I6N3</accession>
<keyword evidence="10" id="KW-0812">Transmembrane</keyword>
<dbReference type="PANTHER" id="PTHR13683:SF750">
    <property type="entry name" value="ASPARTYL PROTEASE AED1"/>
    <property type="match status" value="1"/>
</dbReference>
<feature type="active site" evidence="7">
    <location>
        <position position="199"/>
    </location>
</feature>
<dbReference type="CDD" id="cd05472">
    <property type="entry name" value="cnd41_like"/>
    <property type="match status" value="1"/>
</dbReference>
<keyword evidence="10" id="KW-0472">Membrane</keyword>
<feature type="region of interest" description="Disordered" evidence="9">
    <location>
        <begin position="104"/>
        <end position="134"/>
    </location>
</feature>
<dbReference type="SUPFAM" id="SSF50630">
    <property type="entry name" value="Acid proteases"/>
    <property type="match status" value="1"/>
</dbReference>
<evidence type="ECO:0000256" key="4">
    <source>
        <dbReference type="ARBA" id="ARBA00022750"/>
    </source>
</evidence>
<dbReference type="GO" id="GO:0006508">
    <property type="term" value="P:proteolysis"/>
    <property type="evidence" value="ECO:0007669"/>
    <property type="project" value="UniProtKB-KW"/>
</dbReference>
<comment type="caution">
    <text evidence="12">The sequence shown here is derived from an EMBL/GenBank/DDBJ whole genome shotgun (WGS) entry which is preliminary data.</text>
</comment>
<dbReference type="InterPro" id="IPR033873">
    <property type="entry name" value="CND41-like"/>
</dbReference>
<keyword evidence="4 8" id="KW-0064">Aspartyl protease</keyword>
<comment type="similarity">
    <text evidence="1 8">Belongs to the peptidase A1 family.</text>
</comment>
<evidence type="ECO:0000259" key="11">
    <source>
        <dbReference type="PROSITE" id="PS51767"/>
    </source>
</evidence>
<name>A0A371I6N3_MUCPR</name>
<keyword evidence="3" id="KW-0732">Signal</keyword>
<dbReference type="PRINTS" id="PR00792">
    <property type="entry name" value="PEPSIN"/>
</dbReference>
<evidence type="ECO:0000256" key="10">
    <source>
        <dbReference type="SAM" id="Phobius"/>
    </source>
</evidence>
<keyword evidence="13" id="KW-1185">Reference proteome</keyword>
<dbReference type="InterPro" id="IPR032861">
    <property type="entry name" value="TAXi_N"/>
</dbReference>
<dbReference type="InterPro" id="IPR001461">
    <property type="entry name" value="Aspartic_peptidase_A1"/>
</dbReference>
<feature type="domain" description="Peptidase A1" evidence="11">
    <location>
        <begin position="181"/>
        <end position="519"/>
    </location>
</feature>
<evidence type="ECO:0000313" key="12">
    <source>
        <dbReference type="EMBL" id="RDY10594.1"/>
    </source>
</evidence>
<evidence type="ECO:0000256" key="7">
    <source>
        <dbReference type="PIRSR" id="PIRSR601461-1"/>
    </source>
</evidence>
<feature type="active site" evidence="7">
    <location>
        <position position="402"/>
    </location>
</feature>
<dbReference type="Pfam" id="PF14541">
    <property type="entry name" value="TAXi_C"/>
    <property type="match status" value="1"/>
</dbReference>
<evidence type="ECO:0000256" key="1">
    <source>
        <dbReference type="ARBA" id="ARBA00007447"/>
    </source>
</evidence>
<keyword evidence="5 8" id="KW-0378">Hydrolase</keyword>
<evidence type="ECO:0000256" key="6">
    <source>
        <dbReference type="ARBA" id="ARBA00023157"/>
    </source>
</evidence>
<dbReference type="InterPro" id="IPR021109">
    <property type="entry name" value="Peptidase_aspartic_dom_sf"/>
</dbReference>
<evidence type="ECO:0000313" key="13">
    <source>
        <dbReference type="Proteomes" id="UP000257109"/>
    </source>
</evidence>
<dbReference type="FunFam" id="2.40.70.10:FF:000021">
    <property type="entry name" value="Aspartyl protease AED1"/>
    <property type="match status" value="1"/>
</dbReference>
<keyword evidence="6" id="KW-1015">Disulfide bond</keyword>
<dbReference type="EMBL" id="QJKJ01000815">
    <property type="protein sequence ID" value="RDY10594.1"/>
    <property type="molecule type" value="Genomic_DNA"/>
</dbReference>
<feature type="transmembrane region" description="Helical" evidence="10">
    <location>
        <begin position="51"/>
        <end position="70"/>
    </location>
</feature>
<evidence type="ECO:0000256" key="9">
    <source>
        <dbReference type="SAM" id="MobiDB-lite"/>
    </source>
</evidence>
<reference evidence="12" key="1">
    <citation type="submission" date="2018-05" db="EMBL/GenBank/DDBJ databases">
        <title>Draft genome of Mucuna pruriens seed.</title>
        <authorList>
            <person name="Nnadi N.E."/>
            <person name="Vos R."/>
            <person name="Hasami M.H."/>
            <person name="Devisetty U.K."/>
            <person name="Aguiy J.C."/>
        </authorList>
    </citation>
    <scope>NUCLEOTIDE SEQUENCE [LARGE SCALE GENOMIC DNA]</scope>
    <source>
        <strain evidence="12">JCA_2017</strain>
    </source>
</reference>
<dbReference type="InterPro" id="IPR032799">
    <property type="entry name" value="TAXi_C"/>
</dbReference>
<feature type="non-terminal residue" evidence="12">
    <location>
        <position position="1"/>
    </location>
</feature>
<dbReference type="InterPro" id="IPR033121">
    <property type="entry name" value="PEPTIDASE_A1"/>
</dbReference>
<dbReference type="GO" id="GO:0004190">
    <property type="term" value="F:aspartic-type endopeptidase activity"/>
    <property type="evidence" value="ECO:0007669"/>
    <property type="project" value="UniProtKB-KW"/>
</dbReference>
<evidence type="ECO:0000256" key="8">
    <source>
        <dbReference type="RuleBase" id="RU000454"/>
    </source>
</evidence>
<keyword evidence="10" id="KW-1133">Transmembrane helix</keyword>
<dbReference type="PANTHER" id="PTHR13683">
    <property type="entry name" value="ASPARTYL PROTEASES"/>
    <property type="match status" value="1"/>
</dbReference>
<organism evidence="12 13">
    <name type="scientific">Mucuna pruriens</name>
    <name type="common">Velvet bean</name>
    <name type="synonym">Dolichos pruriens</name>
    <dbReference type="NCBI Taxonomy" id="157652"/>
    <lineage>
        <taxon>Eukaryota</taxon>
        <taxon>Viridiplantae</taxon>
        <taxon>Streptophyta</taxon>
        <taxon>Embryophyta</taxon>
        <taxon>Tracheophyta</taxon>
        <taxon>Spermatophyta</taxon>
        <taxon>Magnoliopsida</taxon>
        <taxon>eudicotyledons</taxon>
        <taxon>Gunneridae</taxon>
        <taxon>Pentapetalae</taxon>
        <taxon>rosids</taxon>
        <taxon>fabids</taxon>
        <taxon>Fabales</taxon>
        <taxon>Fabaceae</taxon>
        <taxon>Papilionoideae</taxon>
        <taxon>50 kb inversion clade</taxon>
        <taxon>NPAAA clade</taxon>
        <taxon>indigoferoid/millettioid clade</taxon>
        <taxon>Phaseoleae</taxon>
        <taxon>Mucuna</taxon>
    </lineage>
</organism>
<dbReference type="Gene3D" id="2.40.70.10">
    <property type="entry name" value="Acid Proteases"/>
    <property type="match status" value="2"/>
</dbReference>
<sequence length="524" mass="56300">MINYGTRNAGLRPEMTKMLLHAQLLLFYFSFSSSPWTRVLPFKKQGMRHKATIFFLFTSTLSFLHLLAALQPKIKFLLKHFAFKSNLYYLTPLIANSNSGPKRKSSLEVVHKHGPCSQPNQESDKAKGTTPHSDILDQDKERVKYIHSRLYENLGQDNSVKELDSTSLPAKSGSLIGSGNYFVVVGIGTPKRDLSLIFDTGSDLTWTQCQPCARSCYKQQDPIFDPSKSTSYSNITCTSSLCTQLSTATGNDPGCSASTKACIYGIQYGDQSFSVGYFSRERLTIAADVIDNFLFGCGQNNQGLFGGSAGLIGLGRHPISLVQQTGAKYGRVFSYCLPATSSSVGHLTFGGGGASRYLKYTPFSTISRGSSFYGLDITGISVGGNRLPVSSATFSSGGAIIDSGTVITRLPPTAYAALRSAFRQGMARYPSAGELSILDTCYDLSGYKVLLIPKIDFAFGGGVAVELAAEGILYVASAKQVCLAFAANGDDSDVTIFGNVQQRTLEVVYDVGGGRIGFGAGGCK</sequence>
<evidence type="ECO:0000256" key="3">
    <source>
        <dbReference type="ARBA" id="ARBA00022729"/>
    </source>
</evidence>
<keyword evidence="2 8" id="KW-0645">Protease</keyword>
<dbReference type="PROSITE" id="PS51767">
    <property type="entry name" value="PEPTIDASE_A1"/>
    <property type="match status" value="1"/>
</dbReference>
<dbReference type="Proteomes" id="UP000257109">
    <property type="component" value="Unassembled WGS sequence"/>
</dbReference>
<dbReference type="InterPro" id="IPR001969">
    <property type="entry name" value="Aspartic_peptidase_AS"/>
</dbReference>